<feature type="compositionally biased region" description="Basic and acidic residues" evidence="1">
    <location>
        <begin position="1"/>
        <end position="12"/>
    </location>
</feature>
<feature type="compositionally biased region" description="Polar residues" evidence="1">
    <location>
        <begin position="776"/>
        <end position="788"/>
    </location>
</feature>
<dbReference type="AlphaFoldDB" id="A0A6A6PXJ6"/>
<feature type="compositionally biased region" description="Basic and acidic residues" evidence="1">
    <location>
        <begin position="566"/>
        <end position="584"/>
    </location>
</feature>
<gene>
    <name evidence="2" type="ORF">BDY17DRAFT_118532</name>
</gene>
<organism evidence="2 3">
    <name type="scientific">Neohortaea acidophila</name>
    <dbReference type="NCBI Taxonomy" id="245834"/>
    <lineage>
        <taxon>Eukaryota</taxon>
        <taxon>Fungi</taxon>
        <taxon>Dikarya</taxon>
        <taxon>Ascomycota</taxon>
        <taxon>Pezizomycotina</taxon>
        <taxon>Dothideomycetes</taxon>
        <taxon>Dothideomycetidae</taxon>
        <taxon>Mycosphaerellales</taxon>
        <taxon>Teratosphaeriaceae</taxon>
        <taxon>Neohortaea</taxon>
    </lineage>
</organism>
<feature type="compositionally biased region" description="Polar residues" evidence="1">
    <location>
        <begin position="931"/>
        <end position="946"/>
    </location>
</feature>
<name>A0A6A6PXJ6_9PEZI</name>
<dbReference type="GeneID" id="54470284"/>
<dbReference type="Proteomes" id="UP000799767">
    <property type="component" value="Unassembled WGS sequence"/>
</dbReference>
<feature type="region of interest" description="Disordered" evidence="1">
    <location>
        <begin position="208"/>
        <end position="271"/>
    </location>
</feature>
<sequence length="966" mass="105583">MTPLCCDDRRQDASNIPHEQGSTNAGAANIDSPMRDVPSEHHGKRPSLYGSLSFALASTLRKRLVSATRRIIDRVGEEVFLPAPSPPLPPTTIVTPPSPTLLDEPGEDEAAAQEEAAEALVMLNTGMSATSIASQLTEDLSEPDEDDTTLIELPETGSLPQRWKALFLDTDSDPTTLPCPYDMAPAFVLDDNDDQHISALRISPRKRRKRISIRRSPKKVPLPPPGALEIDPAFSPPNSPPSIPIPHPTELLNTGECQSEHPYSPGDASSIRRVSPGTLQACEALLSVMDADAALRDVPTQTGSEYETASMGRQVSPDTLEAGETLLLIALDGTAQQNDMPKSSTDGMEADNVSPDTANACEALLSLGDAHDRVVGGERHSNRVRSCVNHYPNFRVVNGRCLTMAEKPSEQVRTSTRVDGCAVYKSTVSTDPDPTMFLGRGMSSLSRIMFPVLPLCEAWPRSRAVASTPLESLIPPDVPDSALDTTIQKLEDAYISSMGQSTPTKPQIFELAAPSTPRSEQQHKRQLIPQVRRHSDVSQIKQLWENVAPRPLQPTYPQEEQMPHGWKREGKRPVQTASEERRDSVAAAQQSQRRGSDPGVRSRQGRLRRTSGRLESPREPWNGAIDAYTWTPPSATRRPKPGLLQLPPPMAQTETQVDNEVLQTSPTALRFGDPPDGPAMRLLKDKKRSPSSQVPPKPVTPDSPEIPKKRIESVYLAPTDSGHPRQGHIGGNWPHPTNVQRSERSSSDANTDPDSLYGLTDDESAKRTSAARKPSRSSSVGMRSQASARKSEKIEFAPMPEPTSTQTAATAPPEPGPYKPIDVYAKIRSRYRPGAPLSQTSLPTLDTQAEDPTYKVPTSMLQEDLAIHDSRVHERYFGPKPRMKPPRTEPLDQYENIAERVLHNLTHKVENASSGDDSLVFGEFMRPRATSAGSERSFGTLSTSSSERARVMSLKLKSESGRTVSG</sequence>
<evidence type="ECO:0000313" key="3">
    <source>
        <dbReference type="Proteomes" id="UP000799767"/>
    </source>
</evidence>
<feature type="region of interest" description="Disordered" evidence="1">
    <location>
        <begin position="930"/>
        <end position="966"/>
    </location>
</feature>
<dbReference type="EMBL" id="MU001634">
    <property type="protein sequence ID" value="KAF2483957.1"/>
    <property type="molecule type" value="Genomic_DNA"/>
</dbReference>
<feature type="compositionally biased region" description="Low complexity" evidence="1">
    <location>
        <begin position="802"/>
        <end position="811"/>
    </location>
</feature>
<feature type="compositionally biased region" description="Pro residues" evidence="1">
    <location>
        <begin position="234"/>
        <end position="247"/>
    </location>
</feature>
<feature type="region of interest" description="Disordered" evidence="1">
    <location>
        <begin position="513"/>
        <end position="821"/>
    </location>
</feature>
<evidence type="ECO:0000256" key="1">
    <source>
        <dbReference type="SAM" id="MobiDB-lite"/>
    </source>
</evidence>
<protein>
    <submittedName>
        <fullName evidence="2">Uncharacterized protein</fullName>
    </submittedName>
</protein>
<evidence type="ECO:0000313" key="2">
    <source>
        <dbReference type="EMBL" id="KAF2483957.1"/>
    </source>
</evidence>
<keyword evidence="3" id="KW-1185">Reference proteome</keyword>
<reference evidence="2" key="1">
    <citation type="journal article" date="2020" name="Stud. Mycol.">
        <title>101 Dothideomycetes genomes: a test case for predicting lifestyles and emergence of pathogens.</title>
        <authorList>
            <person name="Haridas S."/>
            <person name="Albert R."/>
            <person name="Binder M."/>
            <person name="Bloem J."/>
            <person name="Labutti K."/>
            <person name="Salamov A."/>
            <person name="Andreopoulos B."/>
            <person name="Baker S."/>
            <person name="Barry K."/>
            <person name="Bills G."/>
            <person name="Bluhm B."/>
            <person name="Cannon C."/>
            <person name="Castanera R."/>
            <person name="Culley D."/>
            <person name="Daum C."/>
            <person name="Ezra D."/>
            <person name="Gonzalez J."/>
            <person name="Henrissat B."/>
            <person name="Kuo A."/>
            <person name="Liang C."/>
            <person name="Lipzen A."/>
            <person name="Lutzoni F."/>
            <person name="Magnuson J."/>
            <person name="Mondo S."/>
            <person name="Nolan M."/>
            <person name="Ohm R."/>
            <person name="Pangilinan J."/>
            <person name="Park H.-J."/>
            <person name="Ramirez L."/>
            <person name="Alfaro M."/>
            <person name="Sun H."/>
            <person name="Tritt A."/>
            <person name="Yoshinaga Y."/>
            <person name="Zwiers L.-H."/>
            <person name="Turgeon B."/>
            <person name="Goodwin S."/>
            <person name="Spatafora J."/>
            <person name="Crous P."/>
            <person name="Grigoriev I."/>
        </authorList>
    </citation>
    <scope>NUCLEOTIDE SEQUENCE</scope>
    <source>
        <strain evidence="2">CBS 113389</strain>
    </source>
</reference>
<accession>A0A6A6PXJ6</accession>
<feature type="compositionally biased region" description="Polar residues" evidence="1">
    <location>
        <begin position="652"/>
        <end position="667"/>
    </location>
</feature>
<dbReference type="RefSeq" id="XP_033590527.1">
    <property type="nucleotide sequence ID" value="XM_033729282.1"/>
</dbReference>
<feature type="compositionally biased region" description="Basic residues" evidence="1">
    <location>
        <begin position="208"/>
        <end position="218"/>
    </location>
</feature>
<proteinExistence type="predicted"/>
<feature type="region of interest" description="Disordered" evidence="1">
    <location>
        <begin position="1"/>
        <end position="45"/>
    </location>
</feature>